<accession>A0ABD2LP37</accession>
<comment type="caution">
    <text evidence="2">The sequence shown here is derived from an EMBL/GenBank/DDBJ whole genome shotgun (WGS) entry which is preliminary data.</text>
</comment>
<organism evidence="2 3">
    <name type="scientific">Heterodera trifolii</name>
    <dbReference type="NCBI Taxonomy" id="157864"/>
    <lineage>
        <taxon>Eukaryota</taxon>
        <taxon>Metazoa</taxon>
        <taxon>Ecdysozoa</taxon>
        <taxon>Nematoda</taxon>
        <taxon>Chromadorea</taxon>
        <taxon>Rhabditida</taxon>
        <taxon>Tylenchina</taxon>
        <taxon>Tylenchomorpha</taxon>
        <taxon>Tylenchoidea</taxon>
        <taxon>Heteroderidae</taxon>
        <taxon>Heteroderinae</taxon>
        <taxon>Heterodera</taxon>
    </lineage>
</organism>
<sequence>MHSTSDQLMYGTMRMVSKDECPITYGSSPVVDPAVISIADELNKINVLDKICLAAEPNATEAGDSGSPLLSQIGDKNWVQIGVLFGSSGCDEKHPFSTRRRRSFYTPIDCDWISRVTNDEVKCKGW</sequence>
<dbReference type="EMBL" id="JBICBT010000337">
    <property type="protein sequence ID" value="KAL3117006.1"/>
    <property type="molecule type" value="Genomic_DNA"/>
</dbReference>
<proteinExistence type="predicted"/>
<protein>
    <recommendedName>
        <fullName evidence="1">Peptidase S1 domain-containing protein</fullName>
    </recommendedName>
</protein>
<dbReference type="Gene3D" id="2.40.10.10">
    <property type="entry name" value="Trypsin-like serine proteases"/>
    <property type="match status" value="1"/>
</dbReference>
<evidence type="ECO:0000313" key="2">
    <source>
        <dbReference type="EMBL" id="KAL3117006.1"/>
    </source>
</evidence>
<dbReference type="InterPro" id="IPR009003">
    <property type="entry name" value="Peptidase_S1_PA"/>
</dbReference>
<gene>
    <name evidence="2" type="ORF">niasHT_002965</name>
</gene>
<dbReference type="PROSITE" id="PS00135">
    <property type="entry name" value="TRYPSIN_SER"/>
    <property type="match status" value="1"/>
</dbReference>
<dbReference type="Proteomes" id="UP001620626">
    <property type="component" value="Unassembled WGS sequence"/>
</dbReference>
<dbReference type="InterPro" id="IPR033116">
    <property type="entry name" value="TRYPSIN_SER"/>
</dbReference>
<dbReference type="InterPro" id="IPR001254">
    <property type="entry name" value="Trypsin_dom"/>
</dbReference>
<name>A0ABD2LP37_9BILA</name>
<dbReference type="Pfam" id="PF00089">
    <property type="entry name" value="Trypsin"/>
    <property type="match status" value="1"/>
</dbReference>
<evidence type="ECO:0000313" key="3">
    <source>
        <dbReference type="Proteomes" id="UP001620626"/>
    </source>
</evidence>
<dbReference type="SUPFAM" id="SSF50494">
    <property type="entry name" value="Trypsin-like serine proteases"/>
    <property type="match status" value="1"/>
</dbReference>
<dbReference type="InterPro" id="IPR043504">
    <property type="entry name" value="Peptidase_S1_PA_chymotrypsin"/>
</dbReference>
<dbReference type="AlphaFoldDB" id="A0ABD2LP37"/>
<keyword evidence="3" id="KW-1185">Reference proteome</keyword>
<feature type="domain" description="Peptidase S1" evidence="1">
    <location>
        <begin position="6"/>
        <end position="112"/>
    </location>
</feature>
<reference evidence="2 3" key="1">
    <citation type="submission" date="2024-10" db="EMBL/GenBank/DDBJ databases">
        <authorList>
            <person name="Kim D."/>
        </authorList>
    </citation>
    <scope>NUCLEOTIDE SEQUENCE [LARGE SCALE GENOMIC DNA]</scope>
    <source>
        <strain evidence="2">BH-2024</strain>
    </source>
</reference>
<evidence type="ECO:0000259" key="1">
    <source>
        <dbReference type="Pfam" id="PF00089"/>
    </source>
</evidence>